<dbReference type="FunFam" id="3.40.50.300:FF:001329">
    <property type="entry name" value="Small GTP-binding protein, putative"/>
    <property type="match status" value="1"/>
</dbReference>
<dbReference type="PANTHER" id="PTHR47977">
    <property type="entry name" value="RAS-RELATED PROTEIN RAB"/>
    <property type="match status" value="1"/>
</dbReference>
<dbReference type="InterPro" id="IPR050227">
    <property type="entry name" value="Rab"/>
</dbReference>
<gene>
    <name evidence="4" type="ORF">TCIL3000_10_7340</name>
</gene>
<accession>G0UX43</accession>
<keyword evidence="2" id="KW-0342">GTP-binding</keyword>
<dbReference type="VEuPathDB" id="TriTrypDB:TcIL3000_10_7340"/>
<evidence type="ECO:0000256" key="2">
    <source>
        <dbReference type="ARBA" id="ARBA00023134"/>
    </source>
</evidence>
<dbReference type="SMART" id="SM00173">
    <property type="entry name" value="RAS"/>
    <property type="match status" value="1"/>
</dbReference>
<dbReference type="GO" id="GO:0005525">
    <property type="term" value="F:GTP binding"/>
    <property type="evidence" value="ECO:0007669"/>
    <property type="project" value="UniProtKB-KW"/>
</dbReference>
<feature type="region of interest" description="Disordered" evidence="3">
    <location>
        <begin position="176"/>
        <end position="226"/>
    </location>
</feature>
<evidence type="ECO:0000313" key="4">
    <source>
        <dbReference type="EMBL" id="CCC93960.1"/>
    </source>
</evidence>
<name>G0UX43_TRYCI</name>
<dbReference type="PROSITE" id="PS51419">
    <property type="entry name" value="RAB"/>
    <property type="match status" value="1"/>
</dbReference>
<dbReference type="SMART" id="SM00176">
    <property type="entry name" value="RAN"/>
    <property type="match status" value="1"/>
</dbReference>
<dbReference type="PROSITE" id="PS51421">
    <property type="entry name" value="RAS"/>
    <property type="match status" value="1"/>
</dbReference>
<dbReference type="EMBL" id="HE575323">
    <property type="protein sequence ID" value="CCC93960.1"/>
    <property type="molecule type" value="Genomic_DNA"/>
</dbReference>
<dbReference type="InterPro" id="IPR005225">
    <property type="entry name" value="Small_GTP-bd"/>
</dbReference>
<dbReference type="InterPro" id="IPR001806">
    <property type="entry name" value="Small_GTPase"/>
</dbReference>
<dbReference type="GO" id="GO:0003924">
    <property type="term" value="F:GTPase activity"/>
    <property type="evidence" value="ECO:0007669"/>
    <property type="project" value="InterPro"/>
</dbReference>
<dbReference type="SMART" id="SM00174">
    <property type="entry name" value="RHO"/>
    <property type="match status" value="1"/>
</dbReference>
<evidence type="ECO:0000256" key="3">
    <source>
        <dbReference type="SAM" id="MobiDB-lite"/>
    </source>
</evidence>
<dbReference type="AlphaFoldDB" id="G0UX43"/>
<organism evidence="4">
    <name type="scientific">Trypanosoma congolense (strain IL3000)</name>
    <dbReference type="NCBI Taxonomy" id="1068625"/>
    <lineage>
        <taxon>Eukaryota</taxon>
        <taxon>Discoba</taxon>
        <taxon>Euglenozoa</taxon>
        <taxon>Kinetoplastea</taxon>
        <taxon>Metakinetoplastina</taxon>
        <taxon>Trypanosomatida</taxon>
        <taxon>Trypanosomatidae</taxon>
        <taxon>Trypanosoma</taxon>
        <taxon>Nannomonas</taxon>
    </lineage>
</organism>
<dbReference type="NCBIfam" id="TIGR00231">
    <property type="entry name" value="small_GTP"/>
    <property type="match status" value="1"/>
</dbReference>
<evidence type="ECO:0000256" key="1">
    <source>
        <dbReference type="ARBA" id="ARBA00022741"/>
    </source>
</evidence>
<dbReference type="SMART" id="SM00175">
    <property type="entry name" value="RAB"/>
    <property type="match status" value="1"/>
</dbReference>
<dbReference type="InterPro" id="IPR027417">
    <property type="entry name" value="P-loop_NTPase"/>
</dbReference>
<dbReference type="PRINTS" id="PR00449">
    <property type="entry name" value="RASTRNSFRMNG"/>
</dbReference>
<keyword evidence="1" id="KW-0547">Nucleotide-binding</keyword>
<dbReference type="Gene3D" id="3.40.50.300">
    <property type="entry name" value="P-loop containing nucleotide triphosphate hydrolases"/>
    <property type="match status" value="1"/>
</dbReference>
<dbReference type="SUPFAM" id="SSF52540">
    <property type="entry name" value="P-loop containing nucleoside triphosphate hydrolases"/>
    <property type="match status" value="1"/>
</dbReference>
<protein>
    <submittedName>
        <fullName evidence="4">Putative small G-protein</fullName>
    </submittedName>
</protein>
<reference evidence="4" key="1">
    <citation type="journal article" date="2012" name="Proc. Natl. Acad. Sci. U.S.A.">
        <title>Antigenic diversity is generated by distinct evolutionary mechanisms in African trypanosome species.</title>
        <authorList>
            <person name="Jackson A.P."/>
            <person name="Berry A."/>
            <person name="Aslett M."/>
            <person name="Allison H.C."/>
            <person name="Burton P."/>
            <person name="Vavrova-Anderson J."/>
            <person name="Brown R."/>
            <person name="Browne H."/>
            <person name="Corton N."/>
            <person name="Hauser H."/>
            <person name="Gamble J."/>
            <person name="Gilderthorp R."/>
            <person name="Marcello L."/>
            <person name="McQuillan J."/>
            <person name="Otto T.D."/>
            <person name="Quail M.A."/>
            <person name="Sanders M.J."/>
            <person name="van Tonder A."/>
            <person name="Ginger M.L."/>
            <person name="Field M.C."/>
            <person name="Barry J.D."/>
            <person name="Hertz-Fowler C."/>
            <person name="Berriman M."/>
        </authorList>
    </citation>
    <scope>NUCLEOTIDE SEQUENCE</scope>
    <source>
        <strain evidence="4">IL3000</strain>
    </source>
</reference>
<dbReference type="PROSITE" id="PS51420">
    <property type="entry name" value="RHO"/>
    <property type="match status" value="1"/>
</dbReference>
<proteinExistence type="predicted"/>
<dbReference type="Pfam" id="PF00071">
    <property type="entry name" value="Ras"/>
    <property type="match status" value="1"/>
</dbReference>
<feature type="compositionally biased region" description="Basic residues" evidence="3">
    <location>
        <begin position="209"/>
        <end position="226"/>
    </location>
</feature>
<sequence length="226" mass="24732">MEVASSGIKIILVGDGAVGKTALLRRFADGEFVEQYKSTAGVEYVEKTISLPLIGTRLKLVLWDTAGQESVNSIPDSFYRGAAVAIVLFSTDDQESFLKVEGWVRRVEKVNGVTSMILCQSKFDLACKPEILTGEAEKLATKLQLPLFRVSAKDNFNVSQLFEFAASMCIDCERPAQTSPKSASVGRSGVGGTSKTVVAEEESDPDWLRRRRKGKKGKNKKKCVVM</sequence>